<keyword evidence="3" id="KW-1185">Reference proteome</keyword>
<reference evidence="2" key="2">
    <citation type="submission" date="2023-06" db="EMBL/GenBank/DDBJ databases">
        <authorList>
            <person name="Ma L."/>
            <person name="Liu K.-W."/>
            <person name="Li Z."/>
            <person name="Hsiao Y.-Y."/>
            <person name="Qi Y."/>
            <person name="Fu T."/>
            <person name="Tang G."/>
            <person name="Zhang D."/>
            <person name="Sun W.-H."/>
            <person name="Liu D.-K."/>
            <person name="Li Y."/>
            <person name="Chen G.-Z."/>
            <person name="Liu X.-D."/>
            <person name="Liao X.-Y."/>
            <person name="Jiang Y.-T."/>
            <person name="Yu X."/>
            <person name="Hao Y."/>
            <person name="Huang J."/>
            <person name="Zhao X.-W."/>
            <person name="Ke S."/>
            <person name="Chen Y.-Y."/>
            <person name="Wu W.-L."/>
            <person name="Hsu J.-L."/>
            <person name="Lin Y.-F."/>
            <person name="Huang M.-D."/>
            <person name="Li C.-Y."/>
            <person name="Huang L."/>
            <person name="Wang Z.-W."/>
            <person name="Zhao X."/>
            <person name="Zhong W.-Y."/>
            <person name="Peng D.-H."/>
            <person name="Ahmad S."/>
            <person name="Lan S."/>
            <person name="Zhang J.-S."/>
            <person name="Tsai W.-C."/>
            <person name="Van De Peer Y."/>
            <person name="Liu Z.-J."/>
        </authorList>
    </citation>
    <scope>NUCLEOTIDE SEQUENCE</scope>
    <source>
        <strain evidence="2">CP</strain>
        <tissue evidence="2">Leaves</tissue>
    </source>
</reference>
<dbReference type="AlphaFoldDB" id="A0AAV9C8T4"/>
<evidence type="ECO:0000313" key="2">
    <source>
        <dbReference type="EMBL" id="KAK1285493.1"/>
    </source>
</evidence>
<dbReference type="PANTHER" id="PTHR33116:SF78">
    <property type="entry name" value="OS12G0587133 PROTEIN"/>
    <property type="match status" value="1"/>
</dbReference>
<organism evidence="2 3">
    <name type="scientific">Acorus calamus</name>
    <name type="common">Sweet flag</name>
    <dbReference type="NCBI Taxonomy" id="4465"/>
    <lineage>
        <taxon>Eukaryota</taxon>
        <taxon>Viridiplantae</taxon>
        <taxon>Streptophyta</taxon>
        <taxon>Embryophyta</taxon>
        <taxon>Tracheophyta</taxon>
        <taxon>Spermatophyta</taxon>
        <taxon>Magnoliopsida</taxon>
        <taxon>Liliopsida</taxon>
        <taxon>Acoraceae</taxon>
        <taxon>Acorus</taxon>
    </lineage>
</organism>
<comment type="caution">
    <text evidence="2">The sequence shown here is derived from an EMBL/GenBank/DDBJ whole genome shotgun (WGS) entry which is preliminary data.</text>
</comment>
<reference evidence="2" key="1">
    <citation type="journal article" date="2023" name="Nat. Commun.">
        <title>Diploid and tetraploid genomes of Acorus and the evolution of monocots.</title>
        <authorList>
            <person name="Ma L."/>
            <person name="Liu K.W."/>
            <person name="Li Z."/>
            <person name="Hsiao Y.Y."/>
            <person name="Qi Y."/>
            <person name="Fu T."/>
            <person name="Tang G.D."/>
            <person name="Zhang D."/>
            <person name="Sun W.H."/>
            <person name="Liu D.K."/>
            <person name="Li Y."/>
            <person name="Chen G.Z."/>
            <person name="Liu X.D."/>
            <person name="Liao X.Y."/>
            <person name="Jiang Y.T."/>
            <person name="Yu X."/>
            <person name="Hao Y."/>
            <person name="Huang J."/>
            <person name="Zhao X.W."/>
            <person name="Ke S."/>
            <person name="Chen Y.Y."/>
            <person name="Wu W.L."/>
            <person name="Hsu J.L."/>
            <person name="Lin Y.F."/>
            <person name="Huang M.D."/>
            <person name="Li C.Y."/>
            <person name="Huang L."/>
            <person name="Wang Z.W."/>
            <person name="Zhao X."/>
            <person name="Zhong W.Y."/>
            <person name="Peng D.H."/>
            <person name="Ahmad S."/>
            <person name="Lan S."/>
            <person name="Zhang J.S."/>
            <person name="Tsai W.C."/>
            <person name="Van de Peer Y."/>
            <person name="Liu Z.J."/>
        </authorList>
    </citation>
    <scope>NUCLEOTIDE SEQUENCE</scope>
    <source>
        <strain evidence="2">CP</strain>
    </source>
</reference>
<dbReference type="InterPro" id="IPR026960">
    <property type="entry name" value="RVT-Znf"/>
</dbReference>
<feature type="domain" description="Reverse transcriptase zinc-binding" evidence="1">
    <location>
        <begin position="275"/>
        <end position="363"/>
    </location>
</feature>
<accession>A0AAV9C8T4</accession>
<sequence>MPLVCGRMRRAEWEPLVERFRRRLTGWKGQCLSYGGRVTLIHAVLSSLPLFFLSVFRVPVGILDRIEVIRRRFLWQGAHEGPRKPHLVAWSTVCLRKEDGGLGILDLRDMNEALLSKWLWRWLCQPEHTWATIVRDRYGGHGLGGRRWPAIGPRTSALCKGLFGGCAGFVQGVRWGIGGGMNVSFWHEIWCGEQVLSVQFPAVYGIAFDQEGPIGGFRSGEGSNGGWSIGLRRSHLLPVERSQHSGLLELLAAWGGNFNASPDRPIWIPKQSTRFSVKSCYDWRRRGLPAATLGCGLASRIWKPKIPRKIKVFLWLLAHERLLTRVLRSKWRTDDNALCDLCGEAPETVAHLFCQCRVARAFWREVEQATSLIPFLGLSEMWEVGEELGKRMATGPRKTIAHLIIPAGAWAIWLTRNEVIFKGKRVYVENMWVLAAAMIRDSARVLVGVRGVTLRGGDISITM</sequence>
<evidence type="ECO:0000313" key="3">
    <source>
        <dbReference type="Proteomes" id="UP001180020"/>
    </source>
</evidence>
<proteinExistence type="predicted"/>
<dbReference type="Pfam" id="PF13966">
    <property type="entry name" value="zf-RVT"/>
    <property type="match status" value="1"/>
</dbReference>
<gene>
    <name evidence="2" type="ORF">QJS10_CPB20g00703</name>
</gene>
<dbReference type="EMBL" id="JAUJYO010000020">
    <property type="protein sequence ID" value="KAK1285493.1"/>
    <property type="molecule type" value="Genomic_DNA"/>
</dbReference>
<evidence type="ECO:0000259" key="1">
    <source>
        <dbReference type="Pfam" id="PF13966"/>
    </source>
</evidence>
<dbReference type="PANTHER" id="PTHR33116">
    <property type="entry name" value="REVERSE TRANSCRIPTASE ZINC-BINDING DOMAIN-CONTAINING PROTEIN-RELATED-RELATED"/>
    <property type="match status" value="1"/>
</dbReference>
<name>A0AAV9C8T4_ACOCL</name>
<dbReference type="Proteomes" id="UP001180020">
    <property type="component" value="Unassembled WGS sequence"/>
</dbReference>
<protein>
    <recommendedName>
        <fullName evidence="1">Reverse transcriptase zinc-binding domain-containing protein</fullName>
    </recommendedName>
</protein>